<proteinExistence type="predicted"/>
<dbReference type="EMBL" id="WIEZ01000018">
    <property type="protein sequence ID" value="NKM48837.1"/>
    <property type="molecule type" value="Genomic_DNA"/>
</dbReference>
<evidence type="ECO:0000313" key="2">
    <source>
        <dbReference type="Proteomes" id="UP000662259"/>
    </source>
</evidence>
<accession>A0A8I2KIB7</accession>
<sequence length="114" mass="12522">MLLAFCRFDLPSAGIEQRWCSSVLLEWSVRCFLARPSKAFLMSMSQLSLAVSFPRGAYLRMRSSALAARPFHLLHARRIGATTSVKNVASPNPSIPASVKSGLLGQSVFQMTSF</sequence>
<protein>
    <submittedName>
        <fullName evidence="1">Uncharacterized protein</fullName>
    </submittedName>
</protein>
<reference evidence="1" key="1">
    <citation type="submission" date="2019-10" db="EMBL/GenBank/DDBJ databases">
        <title>Rhizobium leguminosarum symbiovar viciae collection.</title>
        <authorList>
            <person name="Boivin S."/>
            <person name="Lepetit M."/>
        </authorList>
    </citation>
    <scope>NUCLEOTIDE SEQUENCE</scope>
    <source>
        <strain evidence="1">L143</strain>
    </source>
</reference>
<dbReference type="Proteomes" id="UP000662259">
    <property type="component" value="Unassembled WGS sequence"/>
</dbReference>
<organism evidence="1 2">
    <name type="scientific">Rhizobium leguminosarum bv. viciae</name>
    <dbReference type="NCBI Taxonomy" id="387"/>
    <lineage>
        <taxon>Bacteria</taxon>
        <taxon>Pseudomonadati</taxon>
        <taxon>Pseudomonadota</taxon>
        <taxon>Alphaproteobacteria</taxon>
        <taxon>Hyphomicrobiales</taxon>
        <taxon>Rhizobiaceae</taxon>
        <taxon>Rhizobium/Agrobacterium group</taxon>
        <taxon>Rhizobium</taxon>
    </lineage>
</organism>
<gene>
    <name evidence="1" type="ORF">GFL91_28610</name>
</gene>
<dbReference type="RefSeq" id="WP_130788610.1">
    <property type="nucleotide sequence ID" value="NZ_WIEZ01000018.1"/>
</dbReference>
<dbReference type="AlphaFoldDB" id="A0A8I2KIB7"/>
<name>A0A8I2KIB7_RHILV</name>
<evidence type="ECO:0000313" key="1">
    <source>
        <dbReference type="EMBL" id="NKM48837.1"/>
    </source>
</evidence>
<comment type="caution">
    <text evidence="1">The sequence shown here is derived from an EMBL/GenBank/DDBJ whole genome shotgun (WGS) entry which is preliminary data.</text>
</comment>